<proteinExistence type="predicted"/>
<feature type="repeat" description="TPR" evidence="3">
    <location>
        <begin position="592"/>
        <end position="625"/>
    </location>
</feature>
<dbReference type="AlphaFoldDB" id="A0A815YMU7"/>
<evidence type="ECO:0000313" key="6">
    <source>
        <dbReference type="EMBL" id="CAF1572308.1"/>
    </source>
</evidence>
<gene>
    <name evidence="5" type="ORF">BJG266_LOCUS21276</name>
    <name evidence="6" type="ORF">QVE165_LOCUS48976</name>
</gene>
<sequence>MAAQKSQENSSSTFRLGASNTTAATTAPTTCQNMAQNYLLVWADASIDETNKDCQNTLTQLRAVVNDITMCTQPNECIEFFDKLKDETSFLITSGSLGQHLVPEIHGMPKLDAIYIFCDNISYHQQWTENWKKIKGIYNNIKDICDALKGGVKQVNQDSISVSFVAANDDVSAENLNQLEPSYMYTQIFKEILLGMEHDHKQAINTLTMYWSNLYSNNMIQLNIIDEFKRNYHPEKAILWYTREYFTYQMLNQALRTLDANIIINMGFFIRDLHQQINQLYEQQLPNYQDKPFVVYRGQGLKKTDFDKLKNTNGGLMSFNNFLSTSNDRGISFMYADSASGHADMVGILFTMTIDPRVSSTPFASVKQFSRFEEEDEILFSMHAVFRIGAIKQMGNNDQLYQVELQLTADDDEQLHRLTECISKEVMSATGWKRLSVLLVKTGHFDKAEELYKVLLEQPSSESDKALYYNNLGCIKNDQGDYKQAIEYYEKALGVCEKTLPANLRSLATSYSNMGGVYGYIGEYSKALSFYEKALEIREKILPANHPESGAFHNNIGLVYYNMGEYLKALSFYEKALGIYKENLPENHPALSSSYNNIGSVYDNVGEYSKALSFYEKALGIREKTLPANHPDLATSYNNIGSVYNNVGEYSEALLFYEKALEIYQKTFPSDHPLVASSYNNIGNVHVHMGEYSQALSFYEKVLGIQEKTLPTNHPKLATSYNNIGHTYDKIGEYSKSLTFHEKALGIREKILPSNHPDFSQSYTNLGGLHYHMKEYSKALLYFERALEIEQRSLPANHSDIEKVKKSIEIVKKKF</sequence>
<dbReference type="SUPFAM" id="SSF56399">
    <property type="entry name" value="ADP-ribosylation"/>
    <property type="match status" value="1"/>
</dbReference>
<dbReference type="Gene3D" id="3.90.176.10">
    <property type="entry name" value="Toxin ADP-ribosyltransferase, Chain A, domain 1"/>
    <property type="match status" value="1"/>
</dbReference>
<dbReference type="PROSITE" id="PS50293">
    <property type="entry name" value="TPR_REGION"/>
    <property type="match status" value="6"/>
</dbReference>
<feature type="repeat" description="TPR" evidence="3">
    <location>
        <begin position="760"/>
        <end position="793"/>
    </location>
</feature>
<dbReference type="SMART" id="SM00028">
    <property type="entry name" value="TPR"/>
    <property type="match status" value="9"/>
</dbReference>
<dbReference type="EMBL" id="CAJNOM010000858">
    <property type="protein sequence ID" value="CAF1572308.1"/>
    <property type="molecule type" value="Genomic_DNA"/>
</dbReference>
<dbReference type="InterPro" id="IPR003540">
    <property type="entry name" value="ADP-ribosyltransferase"/>
</dbReference>
<keyword evidence="7" id="KW-1185">Reference proteome</keyword>
<dbReference type="Pfam" id="PF03496">
    <property type="entry name" value="ADPrib_exo_Tox"/>
    <property type="match status" value="1"/>
</dbReference>
<dbReference type="GO" id="GO:0005576">
    <property type="term" value="C:extracellular region"/>
    <property type="evidence" value="ECO:0007669"/>
    <property type="project" value="InterPro"/>
</dbReference>
<protein>
    <recommendedName>
        <fullName evidence="4">ADP ribosyltransferase domain-containing protein</fullName>
    </recommendedName>
</protein>
<comment type="caution">
    <text evidence="6">The sequence shown here is derived from an EMBL/GenBank/DDBJ whole genome shotgun (WGS) entry which is preliminary data.</text>
</comment>
<feature type="repeat" description="TPR" evidence="3">
    <location>
        <begin position="634"/>
        <end position="667"/>
    </location>
</feature>
<dbReference type="Gene3D" id="1.25.40.10">
    <property type="entry name" value="Tetratricopeptide repeat domain"/>
    <property type="match status" value="4"/>
</dbReference>
<name>A0A815YMU7_9BILA</name>
<dbReference type="PROSITE" id="PS51996">
    <property type="entry name" value="TR_MART"/>
    <property type="match status" value="1"/>
</dbReference>
<dbReference type="InterPro" id="IPR019734">
    <property type="entry name" value="TPR_rpt"/>
</dbReference>
<dbReference type="PANTHER" id="PTHR45641">
    <property type="entry name" value="TETRATRICOPEPTIDE REPEAT PROTEIN (AFU_ORTHOLOGUE AFUA_6G03870)"/>
    <property type="match status" value="1"/>
</dbReference>
<keyword evidence="1" id="KW-0677">Repeat</keyword>
<dbReference type="Proteomes" id="UP000663832">
    <property type="component" value="Unassembled WGS sequence"/>
</dbReference>
<organism evidence="6 7">
    <name type="scientific">Adineta steineri</name>
    <dbReference type="NCBI Taxonomy" id="433720"/>
    <lineage>
        <taxon>Eukaryota</taxon>
        <taxon>Metazoa</taxon>
        <taxon>Spiralia</taxon>
        <taxon>Gnathifera</taxon>
        <taxon>Rotifera</taxon>
        <taxon>Eurotatoria</taxon>
        <taxon>Bdelloidea</taxon>
        <taxon>Adinetida</taxon>
        <taxon>Adinetidae</taxon>
        <taxon>Adineta</taxon>
    </lineage>
</organism>
<dbReference type="SUPFAM" id="SSF48452">
    <property type="entry name" value="TPR-like"/>
    <property type="match status" value="1"/>
</dbReference>
<evidence type="ECO:0000313" key="5">
    <source>
        <dbReference type="EMBL" id="CAF1099611.1"/>
    </source>
</evidence>
<feature type="repeat" description="TPR" evidence="3">
    <location>
        <begin position="676"/>
        <end position="709"/>
    </location>
</feature>
<feature type="repeat" description="TPR" evidence="3">
    <location>
        <begin position="550"/>
        <end position="583"/>
    </location>
</feature>
<evidence type="ECO:0000256" key="3">
    <source>
        <dbReference type="PROSITE-ProRule" id="PRU00339"/>
    </source>
</evidence>
<keyword evidence="2 3" id="KW-0802">TPR repeat</keyword>
<evidence type="ECO:0000313" key="7">
    <source>
        <dbReference type="Proteomes" id="UP000663832"/>
    </source>
</evidence>
<accession>A0A815YMU7</accession>
<feature type="repeat" description="TPR" evidence="3">
    <location>
        <begin position="508"/>
        <end position="541"/>
    </location>
</feature>
<feature type="domain" description="ADP ribosyltransferase" evidence="4">
    <location>
        <begin position="236"/>
        <end position="401"/>
    </location>
</feature>
<dbReference type="OrthoDB" id="1658288at2759"/>
<evidence type="ECO:0000256" key="1">
    <source>
        <dbReference type="ARBA" id="ARBA00022737"/>
    </source>
</evidence>
<dbReference type="PRINTS" id="PR00381">
    <property type="entry name" value="KINESINLIGHT"/>
</dbReference>
<feature type="repeat" description="TPR" evidence="3">
    <location>
        <begin position="466"/>
        <end position="499"/>
    </location>
</feature>
<dbReference type="PROSITE" id="PS50005">
    <property type="entry name" value="TPR"/>
    <property type="match status" value="8"/>
</dbReference>
<dbReference type="Pfam" id="PF13424">
    <property type="entry name" value="TPR_12"/>
    <property type="match status" value="4"/>
</dbReference>
<dbReference type="PANTHER" id="PTHR45641:SF1">
    <property type="entry name" value="AAA+ ATPASE DOMAIN-CONTAINING PROTEIN"/>
    <property type="match status" value="1"/>
</dbReference>
<dbReference type="InterPro" id="IPR011990">
    <property type="entry name" value="TPR-like_helical_dom_sf"/>
</dbReference>
<evidence type="ECO:0000256" key="2">
    <source>
        <dbReference type="ARBA" id="ARBA00022803"/>
    </source>
</evidence>
<reference evidence="6" key="1">
    <citation type="submission" date="2021-02" db="EMBL/GenBank/DDBJ databases">
        <authorList>
            <person name="Nowell W R."/>
        </authorList>
    </citation>
    <scope>NUCLEOTIDE SEQUENCE</scope>
</reference>
<evidence type="ECO:0000259" key="4">
    <source>
        <dbReference type="Pfam" id="PF03496"/>
    </source>
</evidence>
<dbReference type="Proteomes" id="UP000663877">
    <property type="component" value="Unassembled WGS sequence"/>
</dbReference>
<dbReference type="EMBL" id="CAJNOI010000126">
    <property type="protein sequence ID" value="CAF1099611.1"/>
    <property type="molecule type" value="Genomic_DNA"/>
</dbReference>
<feature type="repeat" description="TPR" evidence="3">
    <location>
        <begin position="718"/>
        <end position="751"/>
    </location>
</feature>